<dbReference type="InterPro" id="IPR000719">
    <property type="entry name" value="Prot_kinase_dom"/>
</dbReference>
<evidence type="ECO:0000259" key="11">
    <source>
        <dbReference type="PROSITE" id="PS50011"/>
    </source>
</evidence>
<evidence type="ECO:0000256" key="8">
    <source>
        <dbReference type="PIRSR" id="PIRSR630616-3"/>
    </source>
</evidence>
<evidence type="ECO:0000256" key="3">
    <source>
        <dbReference type="ARBA" id="ARBA00022741"/>
    </source>
</evidence>
<keyword evidence="13" id="KW-1185">Reference proteome</keyword>
<feature type="domain" description="Protein kinase" evidence="11">
    <location>
        <begin position="127"/>
        <end position="379"/>
    </location>
</feature>
<evidence type="ECO:0000313" key="12">
    <source>
        <dbReference type="EMBL" id="CAD8045400.1"/>
    </source>
</evidence>
<dbReference type="PROSITE" id="PS00107">
    <property type="entry name" value="PROTEIN_KINASE_ATP"/>
    <property type="match status" value="1"/>
</dbReference>
<evidence type="ECO:0000313" key="13">
    <source>
        <dbReference type="Proteomes" id="UP000688137"/>
    </source>
</evidence>
<evidence type="ECO:0000256" key="2">
    <source>
        <dbReference type="ARBA" id="ARBA00022679"/>
    </source>
</evidence>
<dbReference type="AlphaFoldDB" id="A0A8S1JXK3"/>
<dbReference type="FunFam" id="3.30.200.20:FF:000042">
    <property type="entry name" value="Aurora kinase A"/>
    <property type="match status" value="1"/>
</dbReference>
<organism evidence="12 13">
    <name type="scientific">Paramecium primaurelia</name>
    <dbReference type="NCBI Taxonomy" id="5886"/>
    <lineage>
        <taxon>Eukaryota</taxon>
        <taxon>Sar</taxon>
        <taxon>Alveolata</taxon>
        <taxon>Ciliophora</taxon>
        <taxon>Intramacronucleata</taxon>
        <taxon>Oligohymenophorea</taxon>
        <taxon>Peniculida</taxon>
        <taxon>Parameciidae</taxon>
        <taxon>Paramecium</taxon>
    </lineage>
</organism>
<evidence type="ECO:0000256" key="10">
    <source>
        <dbReference type="RuleBase" id="RU000304"/>
    </source>
</evidence>
<feature type="cross-link" description="Glycyl lysine isopeptide (Lys-Gly) (interchain with G-Cter in SUMO2)" evidence="8">
    <location>
        <position position="252"/>
    </location>
</feature>
<dbReference type="PANTHER" id="PTHR24350">
    <property type="entry name" value="SERINE/THREONINE-PROTEIN KINASE IAL-RELATED"/>
    <property type="match status" value="1"/>
</dbReference>
<reference evidence="12" key="1">
    <citation type="submission" date="2021-01" db="EMBL/GenBank/DDBJ databases">
        <authorList>
            <consortium name="Genoscope - CEA"/>
            <person name="William W."/>
        </authorList>
    </citation>
    <scope>NUCLEOTIDE SEQUENCE</scope>
</reference>
<dbReference type="InterPro" id="IPR017441">
    <property type="entry name" value="Protein_kinase_ATP_BS"/>
</dbReference>
<dbReference type="EMBL" id="CAJJDM010000006">
    <property type="protein sequence ID" value="CAD8045400.1"/>
    <property type="molecule type" value="Genomic_DNA"/>
</dbReference>
<dbReference type="InterPro" id="IPR030616">
    <property type="entry name" value="Aur-like"/>
</dbReference>
<feature type="binding site" evidence="7">
    <location>
        <begin position="254"/>
        <end position="255"/>
    </location>
    <ligand>
        <name>ATP</name>
        <dbReference type="ChEBI" id="CHEBI:30616"/>
    </ligand>
</feature>
<gene>
    <name evidence="12" type="ORF">PPRIM_AZ9-3.1.T0090400</name>
</gene>
<feature type="active site" description="Proton acceptor" evidence="6">
    <location>
        <position position="250"/>
    </location>
</feature>
<proteinExistence type="inferred from homology"/>
<keyword evidence="1 10" id="KW-0723">Serine/threonine-protein kinase</keyword>
<keyword evidence="3 7" id="KW-0547">Nucleotide-binding</keyword>
<evidence type="ECO:0000256" key="6">
    <source>
        <dbReference type="PIRSR" id="PIRSR630616-1"/>
    </source>
</evidence>
<dbReference type="GO" id="GO:0004674">
    <property type="term" value="F:protein serine/threonine kinase activity"/>
    <property type="evidence" value="ECO:0007669"/>
    <property type="project" value="UniProtKB-KW"/>
</dbReference>
<comment type="similarity">
    <text evidence="10">Belongs to the protein kinase superfamily.</text>
</comment>
<dbReference type="PROSITE" id="PS00108">
    <property type="entry name" value="PROTEIN_KINASE_ST"/>
    <property type="match status" value="1"/>
</dbReference>
<accession>A0A8S1JXK3</accession>
<dbReference type="PROSITE" id="PS50011">
    <property type="entry name" value="PROTEIN_KINASE_DOM"/>
    <property type="match status" value="1"/>
</dbReference>
<evidence type="ECO:0000256" key="7">
    <source>
        <dbReference type="PIRSR" id="PIRSR630616-2"/>
    </source>
</evidence>
<dbReference type="GO" id="GO:0005524">
    <property type="term" value="F:ATP binding"/>
    <property type="evidence" value="ECO:0007669"/>
    <property type="project" value="UniProtKB-UniRule"/>
</dbReference>
<sequence length="380" mass="43848">MNINYCSPNFQFENRPPLKDYTSNVDNIKQAKNRIAELQNIIHELNKSNGKRSISPLAKSPVKVNIPIEYHGTSKKQSPRFQTPETKTREIRIVSENVKMQTENILEQGILQGVLPENLIEKSIDNYILSKVLGLGSYAIVRLAQKGSQYCAIKTYEKSKINDQQKRKNVCREVKILSKLRHPNIIKFVVACETQVQLHVIMEYYSATSLNSFIKQQPQKKLDENEAKYIFIQIVDALRYCHHKSVVHRDLKLENILIDPLNNKIKIIDFGFSIAIDPSSRLNIFCGTPSYMAPEIVNKQTYSFPADVWALGILLYKMTTGQFPFRGNDDKDLYKSINSGKIEYPQYMSIQLRNLIKKILNTNQNERPPLKEVALDEWLQ</sequence>
<comment type="caution">
    <text evidence="12">The sequence shown here is derived from an EMBL/GenBank/DDBJ whole genome shotgun (WGS) entry which is preliminary data.</text>
</comment>
<dbReference type="InterPro" id="IPR008271">
    <property type="entry name" value="Ser/Thr_kinase_AS"/>
</dbReference>
<keyword evidence="5 7" id="KW-0067">ATP-binding</keyword>
<evidence type="ECO:0000256" key="9">
    <source>
        <dbReference type="PROSITE-ProRule" id="PRU10141"/>
    </source>
</evidence>
<keyword evidence="4" id="KW-0418">Kinase</keyword>
<keyword evidence="2" id="KW-0808">Transferase</keyword>
<name>A0A8S1JXK3_PARPR</name>
<evidence type="ECO:0000256" key="1">
    <source>
        <dbReference type="ARBA" id="ARBA00022527"/>
    </source>
</evidence>
<dbReference type="FunFam" id="1.10.510.10:FF:001191">
    <property type="entry name" value="Uncharacterized protein"/>
    <property type="match status" value="1"/>
</dbReference>
<dbReference type="Pfam" id="PF00069">
    <property type="entry name" value="Pkinase"/>
    <property type="match status" value="1"/>
</dbReference>
<dbReference type="SMART" id="SM00220">
    <property type="entry name" value="S_TKc"/>
    <property type="match status" value="1"/>
</dbReference>
<dbReference type="Proteomes" id="UP000688137">
    <property type="component" value="Unassembled WGS sequence"/>
</dbReference>
<protein>
    <recommendedName>
        <fullName evidence="11">Protein kinase domain-containing protein</fullName>
    </recommendedName>
</protein>
<feature type="binding site" evidence="7 9">
    <location>
        <position position="154"/>
    </location>
    <ligand>
        <name>ATP</name>
        <dbReference type="ChEBI" id="CHEBI:30616"/>
    </ligand>
</feature>
<feature type="binding site" evidence="7">
    <location>
        <position position="269"/>
    </location>
    <ligand>
        <name>ATP</name>
        <dbReference type="ChEBI" id="CHEBI:30616"/>
    </ligand>
</feature>
<dbReference type="OMA" id="QFPFRGN"/>
<evidence type="ECO:0000256" key="4">
    <source>
        <dbReference type="ARBA" id="ARBA00022777"/>
    </source>
</evidence>
<evidence type="ECO:0000256" key="5">
    <source>
        <dbReference type="ARBA" id="ARBA00022840"/>
    </source>
</evidence>